<sequence length="312" mass="35477">MYDEIEGYIFRFIITGEYKYICINDGALEIRDGHFLNGSVFIGAPSCLMLNEEGVDDYEAIPRTNTLIVQNNAVSLNHEQSNEFVQLEYHPDFDEDIELLVFKHGDQYLDESLQFQDDPDRALIVQLAYLDTLNDYTAPDITPSPSGDQLVSADGVSLFTPDAKFKLSICGENGMCSTDLYEGFLIFGSHNYSQGITFRIDVDDDIYVRSAFGDIGYLGIGVDEETLSYEAAEHQQHNAFTVCDRCTNLYKIHLFDQKPQLNIKLIPTKYKSMFVISDGMYFYSVEFFKASYGEPLRVKTMDEATVFQFISL</sequence>
<evidence type="ECO:0000313" key="1">
    <source>
        <dbReference type="EMBL" id="ORY07746.1"/>
    </source>
</evidence>
<gene>
    <name evidence="1" type="ORF">K493DRAFT_332658</name>
</gene>
<keyword evidence="2" id="KW-1185">Reference proteome</keyword>
<comment type="caution">
    <text evidence="1">The sequence shown here is derived from an EMBL/GenBank/DDBJ whole genome shotgun (WGS) entry which is preliminary data.</text>
</comment>
<dbReference type="OrthoDB" id="4215089at2759"/>
<name>A0A1Y1ZC37_9FUNG</name>
<dbReference type="EMBL" id="MCFE01000006">
    <property type="protein sequence ID" value="ORY07746.1"/>
    <property type="molecule type" value="Genomic_DNA"/>
</dbReference>
<dbReference type="Proteomes" id="UP000193498">
    <property type="component" value="Unassembled WGS sequence"/>
</dbReference>
<dbReference type="InParanoid" id="A0A1Y1ZC37"/>
<protein>
    <submittedName>
        <fullName evidence="1">Uncharacterized protein</fullName>
    </submittedName>
</protein>
<reference evidence="1 2" key="1">
    <citation type="submission" date="2016-07" db="EMBL/GenBank/DDBJ databases">
        <title>Pervasive Adenine N6-methylation of Active Genes in Fungi.</title>
        <authorList>
            <consortium name="DOE Joint Genome Institute"/>
            <person name="Mondo S.J."/>
            <person name="Dannebaum R.O."/>
            <person name="Kuo R.C."/>
            <person name="Labutti K."/>
            <person name="Haridas S."/>
            <person name="Kuo A."/>
            <person name="Salamov A."/>
            <person name="Ahrendt S.R."/>
            <person name="Lipzen A."/>
            <person name="Sullivan W."/>
            <person name="Andreopoulos W.B."/>
            <person name="Clum A."/>
            <person name="Lindquist E."/>
            <person name="Daum C."/>
            <person name="Ramamoorthy G.K."/>
            <person name="Gryganskyi A."/>
            <person name="Culley D."/>
            <person name="Magnuson J.K."/>
            <person name="James T.Y."/>
            <person name="O'Malley M.A."/>
            <person name="Stajich J.E."/>
            <person name="Spatafora J.W."/>
            <person name="Visel A."/>
            <person name="Grigoriev I.V."/>
        </authorList>
    </citation>
    <scope>NUCLEOTIDE SEQUENCE [LARGE SCALE GENOMIC DNA]</scope>
    <source>
        <strain evidence="1 2">CBS 931.73</strain>
    </source>
</reference>
<proteinExistence type="predicted"/>
<accession>A0A1Y1ZC37</accession>
<dbReference type="AlphaFoldDB" id="A0A1Y1ZC37"/>
<organism evidence="1 2">
    <name type="scientific">Basidiobolus meristosporus CBS 931.73</name>
    <dbReference type="NCBI Taxonomy" id="1314790"/>
    <lineage>
        <taxon>Eukaryota</taxon>
        <taxon>Fungi</taxon>
        <taxon>Fungi incertae sedis</taxon>
        <taxon>Zoopagomycota</taxon>
        <taxon>Entomophthoromycotina</taxon>
        <taxon>Basidiobolomycetes</taxon>
        <taxon>Basidiobolales</taxon>
        <taxon>Basidiobolaceae</taxon>
        <taxon>Basidiobolus</taxon>
    </lineage>
</organism>
<evidence type="ECO:0000313" key="2">
    <source>
        <dbReference type="Proteomes" id="UP000193498"/>
    </source>
</evidence>